<keyword evidence="3" id="KW-1185">Reference proteome</keyword>
<feature type="region of interest" description="Disordered" evidence="1">
    <location>
        <begin position="1"/>
        <end position="88"/>
    </location>
</feature>
<reference evidence="3" key="1">
    <citation type="journal article" date="2010" name="Science">
        <title>Signatures of adaptation to obligate biotrophy in the Hyaloperonospora arabidopsidis genome.</title>
        <authorList>
            <person name="Baxter L."/>
            <person name="Tripathy S."/>
            <person name="Ishaque N."/>
            <person name="Boot N."/>
            <person name="Cabral A."/>
            <person name="Kemen E."/>
            <person name="Thines M."/>
            <person name="Ah-Fong A."/>
            <person name="Anderson R."/>
            <person name="Badejoko W."/>
            <person name="Bittner-Eddy P."/>
            <person name="Boore J.L."/>
            <person name="Chibucos M.C."/>
            <person name="Coates M."/>
            <person name="Dehal P."/>
            <person name="Delehaunty K."/>
            <person name="Dong S."/>
            <person name="Downton P."/>
            <person name="Dumas B."/>
            <person name="Fabro G."/>
            <person name="Fronick C."/>
            <person name="Fuerstenberg S.I."/>
            <person name="Fulton L."/>
            <person name="Gaulin E."/>
            <person name="Govers F."/>
            <person name="Hughes L."/>
            <person name="Humphray S."/>
            <person name="Jiang R.H."/>
            <person name="Judelson H."/>
            <person name="Kamoun S."/>
            <person name="Kyung K."/>
            <person name="Meijer H."/>
            <person name="Minx P."/>
            <person name="Morris P."/>
            <person name="Nelson J."/>
            <person name="Phuntumart V."/>
            <person name="Qutob D."/>
            <person name="Rehmany A."/>
            <person name="Rougon-Cardoso A."/>
            <person name="Ryden P."/>
            <person name="Torto-Alalibo T."/>
            <person name="Studholme D."/>
            <person name="Wang Y."/>
            <person name="Win J."/>
            <person name="Wood J."/>
            <person name="Clifton S.W."/>
            <person name="Rogers J."/>
            <person name="Van den Ackerveken G."/>
            <person name="Jones J.D."/>
            <person name="McDowell J.M."/>
            <person name="Beynon J."/>
            <person name="Tyler B.M."/>
        </authorList>
    </citation>
    <scope>NUCLEOTIDE SEQUENCE [LARGE SCALE GENOMIC DNA]</scope>
    <source>
        <strain evidence="3">Emoy2</strain>
    </source>
</reference>
<feature type="compositionally biased region" description="Basic and acidic residues" evidence="1">
    <location>
        <begin position="125"/>
        <end position="138"/>
    </location>
</feature>
<dbReference type="HOGENOM" id="CLU_082896_1_0_1"/>
<dbReference type="AlphaFoldDB" id="M4C5K7"/>
<name>M4C5K7_HYAAE</name>
<dbReference type="EMBL" id="JH598384">
    <property type="status" value="NOT_ANNOTATED_CDS"/>
    <property type="molecule type" value="Genomic_DNA"/>
</dbReference>
<accession>M4C5K7</accession>
<dbReference type="EnsemblProtists" id="HpaT814383">
    <property type="protein sequence ID" value="HpaP814383"/>
    <property type="gene ID" value="HpaG814383"/>
</dbReference>
<dbReference type="OMA" id="FHRESWR"/>
<sequence length="204" mass="23018">MVRVPGSTGGSGFHRESWREEVKIKTEPGMEASDAEVSPPTRDFKGSPDYRSLRRGSADKKIKEEDRSIDMEEKTRPPPEVPSGNTADRAAKHDLLGENLRIKPNSYHSRPLKKSQRRRMKTARVKKEASRSDQHDRGLNSIHSPIHFVDPNMKMDGWQLDQLAKGYHWNTLNNLLSSDPVIQILKPNLIGEIQGPIPPTGRSV</sequence>
<proteinExistence type="predicted"/>
<feature type="compositionally biased region" description="Basic and acidic residues" evidence="1">
    <location>
        <begin position="42"/>
        <end position="77"/>
    </location>
</feature>
<feature type="compositionally biased region" description="Basic and acidic residues" evidence="1">
    <location>
        <begin position="13"/>
        <end position="28"/>
    </location>
</feature>
<evidence type="ECO:0000313" key="2">
    <source>
        <dbReference type="EnsemblProtists" id="HpaP814383"/>
    </source>
</evidence>
<protein>
    <submittedName>
        <fullName evidence="2">Uncharacterized protein</fullName>
    </submittedName>
</protein>
<evidence type="ECO:0000313" key="3">
    <source>
        <dbReference type="Proteomes" id="UP000011713"/>
    </source>
</evidence>
<dbReference type="eggNOG" id="ENOG502QQ1F">
    <property type="taxonomic scope" value="Eukaryota"/>
</dbReference>
<evidence type="ECO:0000256" key="1">
    <source>
        <dbReference type="SAM" id="MobiDB-lite"/>
    </source>
</evidence>
<dbReference type="InParanoid" id="M4C5K7"/>
<feature type="region of interest" description="Disordered" evidence="1">
    <location>
        <begin position="103"/>
        <end position="144"/>
    </location>
</feature>
<dbReference type="Proteomes" id="UP000011713">
    <property type="component" value="Unassembled WGS sequence"/>
</dbReference>
<dbReference type="VEuPathDB" id="FungiDB:HpaG814383"/>
<reference evidence="2" key="2">
    <citation type="submission" date="2015-06" db="UniProtKB">
        <authorList>
            <consortium name="EnsemblProtists"/>
        </authorList>
    </citation>
    <scope>IDENTIFICATION</scope>
    <source>
        <strain evidence="2">Emoy2</strain>
    </source>
</reference>
<feature type="compositionally biased region" description="Basic residues" evidence="1">
    <location>
        <begin position="110"/>
        <end position="124"/>
    </location>
</feature>
<organism evidence="2 3">
    <name type="scientific">Hyaloperonospora arabidopsidis (strain Emoy2)</name>
    <name type="common">Downy mildew agent</name>
    <name type="synonym">Peronospora arabidopsidis</name>
    <dbReference type="NCBI Taxonomy" id="559515"/>
    <lineage>
        <taxon>Eukaryota</taxon>
        <taxon>Sar</taxon>
        <taxon>Stramenopiles</taxon>
        <taxon>Oomycota</taxon>
        <taxon>Peronosporomycetes</taxon>
        <taxon>Peronosporales</taxon>
        <taxon>Peronosporaceae</taxon>
        <taxon>Hyaloperonospora</taxon>
    </lineage>
</organism>